<evidence type="ECO:0000313" key="6">
    <source>
        <dbReference type="Proteomes" id="UP000268857"/>
    </source>
</evidence>
<evidence type="ECO:0000313" key="5">
    <source>
        <dbReference type="EMBL" id="RUR86976.1"/>
    </source>
</evidence>
<protein>
    <recommendedName>
        <fullName evidence="4">PBP domain-containing protein</fullName>
    </recommendedName>
</protein>
<dbReference type="STRING" id="211165.GCA_000317285_02941"/>
<evidence type="ECO:0000256" key="1">
    <source>
        <dbReference type="ARBA" id="ARBA00022729"/>
    </source>
</evidence>
<accession>A0A3S0Y7A4</accession>
<keyword evidence="6" id="KW-1185">Reference proteome</keyword>
<feature type="transmembrane region" description="Helical" evidence="3">
    <location>
        <begin position="364"/>
        <end position="383"/>
    </location>
</feature>
<dbReference type="PANTHER" id="PTHR30570:SF1">
    <property type="entry name" value="PHOSPHATE-BINDING PROTEIN PSTS"/>
    <property type="match status" value="1"/>
</dbReference>
<feature type="compositionally biased region" description="Low complexity" evidence="2">
    <location>
        <begin position="322"/>
        <end position="332"/>
    </location>
</feature>
<dbReference type="PANTHER" id="PTHR30570">
    <property type="entry name" value="PERIPLASMIC PHOSPHATE BINDING COMPONENT OF PHOSPHATE ABC TRANSPORTER"/>
    <property type="match status" value="1"/>
</dbReference>
<feature type="region of interest" description="Disordered" evidence="2">
    <location>
        <begin position="322"/>
        <end position="344"/>
    </location>
</feature>
<proteinExistence type="predicted"/>
<comment type="caution">
    <text evidence="5">The sequence shown here is derived from an EMBL/GenBank/DDBJ whole genome shotgun (WGS) entry which is preliminary data.</text>
</comment>
<keyword evidence="1" id="KW-0732">Signal</keyword>
<dbReference type="Proteomes" id="UP000268857">
    <property type="component" value="Unassembled WGS sequence"/>
</dbReference>
<evidence type="ECO:0000256" key="3">
    <source>
        <dbReference type="SAM" id="Phobius"/>
    </source>
</evidence>
<dbReference type="RefSeq" id="WP_016872778.1">
    <property type="nucleotide sequence ID" value="NZ_AJLN01000081.1"/>
</dbReference>
<dbReference type="SUPFAM" id="SSF53850">
    <property type="entry name" value="Periplasmic binding protein-like II"/>
    <property type="match status" value="1"/>
</dbReference>
<sequence length="989" mass="107600">MWQKDKKDSSIVNLALLLTLATTPMTANLVLSEPALAQSAADVPSFSLPSTVPSDTVVRIDGSSSMATINQTMKERFEQQFAGARVEVAANGTEAALKALQEGTIDIAAIGRGLTPEEKAQGLEQVRLRREKIAIVVGADNPFKGSLTNRQFARIFRGQITNWSQLGRRPGKIRVIDRPATNESRQAFRSYPAFRRAKFATGATATQLTDDNTAEVIKQLGKDGISYVLASQISKLEGVRVLRIHNTLPEDSRYPFSQPFVYVYKKNSSPNVSSFLGFATNSPGKQAVQAAMTAEAEAIAASLSQGETQTPATATVPFTATATPTPEEIPATSASPTTVTESPATVTDANIPTDNNQTEQNQTALWWLVLPVLGLGGILLWLLRRKPKNKTQEVVATSEPTPALEETRSPQMAGVGAASNGATQIGESNLLQKISKISSHQNQAENLTHNNGNSVAAGATLLSSKDSQIVDRDRTFTEVDETTIKSTPPVTPSFAETTGFDLEAPVTVVRNSYTPLPDSLHAPAQEIPPTTPTETTSGEQLFAQGADTDLQRTSVNNSDVEVVKDGYPSLPDVWEDISEEKILSTQVITTYSEPPDVPQISLDAEVKSPQEDPTPPTVDEIPETQDIAFVPEPPNAAEVSLPDLETPNIIDSTAYPPLPDVWEEITQQDVQSAHPTAAIEELPDVSNLGSDLETSVAMNTSAPELPDLGEDELGMQAQAGEDTVIQEDTVYQELSTPSSNVLEDITQQDSNSETDSTIGPWATIYGIHDNENLNAHLEIPSTDETALVDKVNAQAQYLDVENRIVLVPRTPKWAYVCWQVADTTKEMLRQRGGSQFALRLYDVTGIDLSYQTPVLVQQYECEETICDRYVAIPASDRDYMAELGYVTDDSRWLLLARSGVARVFNRPEKDFWFIADAELIIHGATEPGSNVNIGGHPIKLKPDGTFHLRIPFTDSLIEYVMNATAADSEKTKSIRVKFFQETPTEYSES</sequence>
<dbReference type="EMBL" id="RSCJ01000001">
    <property type="protein sequence ID" value="RUR86976.1"/>
    <property type="molecule type" value="Genomic_DNA"/>
</dbReference>
<dbReference type="OrthoDB" id="417618at2"/>
<feature type="domain" description="PBP" evidence="4">
    <location>
        <begin position="54"/>
        <end position="280"/>
    </location>
</feature>
<dbReference type="InterPro" id="IPR032585">
    <property type="entry name" value="DUF4912"/>
</dbReference>
<evidence type="ECO:0000259" key="4">
    <source>
        <dbReference type="Pfam" id="PF12849"/>
    </source>
</evidence>
<feature type="compositionally biased region" description="Polar residues" evidence="2">
    <location>
        <begin position="333"/>
        <end position="344"/>
    </location>
</feature>
<dbReference type="Pfam" id="PF16258">
    <property type="entry name" value="DUF4912"/>
    <property type="match status" value="1"/>
</dbReference>
<feature type="region of interest" description="Disordered" evidence="2">
    <location>
        <begin position="393"/>
        <end position="418"/>
    </location>
</feature>
<dbReference type="InterPro" id="IPR024370">
    <property type="entry name" value="PBP_domain"/>
</dbReference>
<name>A0A3S0Y7A4_CHLFR</name>
<organism evidence="5 6">
    <name type="scientific">Chlorogloeopsis fritschii PCC 6912</name>
    <dbReference type="NCBI Taxonomy" id="211165"/>
    <lineage>
        <taxon>Bacteria</taxon>
        <taxon>Bacillati</taxon>
        <taxon>Cyanobacteriota</taxon>
        <taxon>Cyanophyceae</taxon>
        <taxon>Nostocales</taxon>
        <taxon>Chlorogloeopsidaceae</taxon>
        <taxon>Chlorogloeopsis</taxon>
    </lineage>
</organism>
<keyword evidence="3" id="KW-0812">Transmembrane</keyword>
<keyword evidence="3" id="KW-1133">Transmembrane helix</keyword>
<dbReference type="Gene3D" id="3.40.190.10">
    <property type="entry name" value="Periplasmic binding protein-like II"/>
    <property type="match status" value="2"/>
</dbReference>
<reference evidence="5 6" key="1">
    <citation type="journal article" date="2019" name="Genome Biol. Evol.">
        <title>Day and night: Metabolic profiles and evolutionary relationships of six axenic non-marine cyanobacteria.</title>
        <authorList>
            <person name="Will S.E."/>
            <person name="Henke P."/>
            <person name="Boedeker C."/>
            <person name="Huang S."/>
            <person name="Brinkmann H."/>
            <person name="Rohde M."/>
            <person name="Jarek M."/>
            <person name="Friedl T."/>
            <person name="Seufert S."/>
            <person name="Schumacher M."/>
            <person name="Overmann J."/>
            <person name="Neumann-Schaal M."/>
            <person name="Petersen J."/>
        </authorList>
    </citation>
    <scope>NUCLEOTIDE SEQUENCE [LARGE SCALE GENOMIC DNA]</scope>
    <source>
        <strain evidence="5 6">PCC 6912</strain>
    </source>
</reference>
<evidence type="ECO:0000256" key="2">
    <source>
        <dbReference type="SAM" id="MobiDB-lite"/>
    </source>
</evidence>
<dbReference type="Pfam" id="PF12849">
    <property type="entry name" value="PBP_like_2"/>
    <property type="match status" value="1"/>
</dbReference>
<dbReference type="AlphaFoldDB" id="A0A3S0Y7A4"/>
<dbReference type="InterPro" id="IPR050811">
    <property type="entry name" value="Phosphate_ABC_transporter"/>
</dbReference>
<keyword evidence="3" id="KW-0472">Membrane</keyword>
<gene>
    <name evidence="5" type="ORF">PCC6912_04190</name>
</gene>